<evidence type="ECO:0000313" key="2">
    <source>
        <dbReference type="EMBL" id="KIM66053.1"/>
    </source>
</evidence>
<dbReference type="Proteomes" id="UP000053989">
    <property type="component" value="Unassembled WGS sequence"/>
</dbReference>
<evidence type="ECO:0000256" key="1">
    <source>
        <dbReference type="SAM" id="MobiDB-lite"/>
    </source>
</evidence>
<dbReference type="AlphaFoldDB" id="A0A0C2ZX66"/>
<evidence type="ECO:0000313" key="3">
    <source>
        <dbReference type="Proteomes" id="UP000053989"/>
    </source>
</evidence>
<organism evidence="2 3">
    <name type="scientific">Scleroderma citrinum Foug A</name>
    <dbReference type="NCBI Taxonomy" id="1036808"/>
    <lineage>
        <taxon>Eukaryota</taxon>
        <taxon>Fungi</taxon>
        <taxon>Dikarya</taxon>
        <taxon>Basidiomycota</taxon>
        <taxon>Agaricomycotina</taxon>
        <taxon>Agaricomycetes</taxon>
        <taxon>Agaricomycetidae</taxon>
        <taxon>Boletales</taxon>
        <taxon>Sclerodermatineae</taxon>
        <taxon>Sclerodermataceae</taxon>
        <taxon>Scleroderma</taxon>
    </lineage>
</organism>
<reference evidence="3" key="2">
    <citation type="submission" date="2015-01" db="EMBL/GenBank/DDBJ databases">
        <title>Evolutionary Origins and Diversification of the Mycorrhizal Mutualists.</title>
        <authorList>
            <consortium name="DOE Joint Genome Institute"/>
            <consortium name="Mycorrhizal Genomics Consortium"/>
            <person name="Kohler A."/>
            <person name="Kuo A."/>
            <person name="Nagy L.G."/>
            <person name="Floudas D."/>
            <person name="Copeland A."/>
            <person name="Barry K.W."/>
            <person name="Cichocki N."/>
            <person name="Veneault-Fourrey C."/>
            <person name="LaButti K."/>
            <person name="Lindquist E.A."/>
            <person name="Lipzen A."/>
            <person name="Lundell T."/>
            <person name="Morin E."/>
            <person name="Murat C."/>
            <person name="Riley R."/>
            <person name="Ohm R."/>
            <person name="Sun H."/>
            <person name="Tunlid A."/>
            <person name="Henrissat B."/>
            <person name="Grigoriev I.V."/>
            <person name="Hibbett D.S."/>
            <person name="Martin F."/>
        </authorList>
    </citation>
    <scope>NUCLEOTIDE SEQUENCE [LARGE SCALE GENOMIC DNA]</scope>
    <source>
        <strain evidence="3">Foug A</strain>
    </source>
</reference>
<dbReference type="OrthoDB" id="2690669at2759"/>
<dbReference type="EMBL" id="KN822019">
    <property type="protein sequence ID" value="KIM66053.1"/>
    <property type="molecule type" value="Genomic_DNA"/>
</dbReference>
<accession>A0A0C2ZX66</accession>
<feature type="compositionally biased region" description="Polar residues" evidence="1">
    <location>
        <begin position="232"/>
        <end position="244"/>
    </location>
</feature>
<proteinExistence type="predicted"/>
<feature type="compositionally biased region" description="Acidic residues" evidence="1">
    <location>
        <begin position="301"/>
        <end position="314"/>
    </location>
</feature>
<feature type="region of interest" description="Disordered" evidence="1">
    <location>
        <begin position="224"/>
        <end position="259"/>
    </location>
</feature>
<keyword evidence="3" id="KW-1185">Reference proteome</keyword>
<dbReference type="InParanoid" id="A0A0C2ZX66"/>
<sequence>MATSFEVTLSMVVNKAYLWLEKYANKLENSQLVLAKIQFELEAVGVGFEEECWLDILEYIDTKSEGWEDVKAAWQKVKTSRRLTEDLRAWCLLQAWAYRMMNPVIMFSAMEMMFSNCFILDEWINIFDPMTAVWEASEEESDFIPKVLELFEEAVEHQGLSLPRPHVRKFIHYFELIEVTKPNGNDLCPFDFGVIDQMKLVQDDDSTRASPSEALQRCKADIIRLDSPSPGPLQQKTGIIQRSPTPMPGPLKKRRRDAGEWSIAESLKAPHKRRKHIPHHPASCFLDLSAFDEDKDKDEGENGDNDGEGADDSDLAISGPSETQEVVRGGRAAFASCLDDICHQYEENADHDAPHRSPHHSQSALNSGPTIRVYKLNILLESSVEYIQAALAYKHLKVTPGFCHSLYVEAWSPHAITSTIPLSHRSLVQSINHVPAKDIVVLYSPHEDFAFSFWVRIIHGPYKNDVGYVLLHNGDKVEILLAPRERPYDNDHGRRLLFDIEAAHRAGCSVEGTLDTGVVTCGCLIYQQGLLRWSFVKQILEVVEVPHPNDLAFHHLAGINPPLIQ</sequence>
<dbReference type="HOGENOM" id="CLU_035167_0_0_1"/>
<gene>
    <name evidence="2" type="ORF">SCLCIDRAFT_22254</name>
</gene>
<name>A0A0C2ZX66_9AGAM</name>
<reference evidence="2 3" key="1">
    <citation type="submission" date="2014-04" db="EMBL/GenBank/DDBJ databases">
        <authorList>
            <consortium name="DOE Joint Genome Institute"/>
            <person name="Kuo A."/>
            <person name="Kohler A."/>
            <person name="Nagy L.G."/>
            <person name="Floudas D."/>
            <person name="Copeland A."/>
            <person name="Barry K.W."/>
            <person name="Cichocki N."/>
            <person name="Veneault-Fourrey C."/>
            <person name="LaButti K."/>
            <person name="Lindquist E.A."/>
            <person name="Lipzen A."/>
            <person name="Lundell T."/>
            <person name="Morin E."/>
            <person name="Murat C."/>
            <person name="Sun H."/>
            <person name="Tunlid A."/>
            <person name="Henrissat B."/>
            <person name="Grigoriev I.V."/>
            <person name="Hibbett D.S."/>
            <person name="Martin F."/>
            <person name="Nordberg H.P."/>
            <person name="Cantor M.N."/>
            <person name="Hua S.X."/>
        </authorList>
    </citation>
    <scope>NUCLEOTIDE SEQUENCE [LARGE SCALE GENOMIC DNA]</scope>
    <source>
        <strain evidence="2 3">Foug A</strain>
    </source>
</reference>
<protein>
    <submittedName>
        <fullName evidence="2">Uncharacterized protein</fullName>
    </submittedName>
</protein>
<feature type="region of interest" description="Disordered" evidence="1">
    <location>
        <begin position="294"/>
        <end position="325"/>
    </location>
</feature>